<dbReference type="PANTHER" id="PTHR30273:SF2">
    <property type="entry name" value="PROTEIN FECR"/>
    <property type="match status" value="1"/>
</dbReference>
<accession>A0A2N8TAA2</accession>
<dbReference type="Pfam" id="PF16220">
    <property type="entry name" value="DUF4880"/>
    <property type="match status" value="1"/>
</dbReference>
<dbReference type="RefSeq" id="WP_037038181.1">
    <property type="nucleotide sequence ID" value="NZ_JAMOHU010000012.1"/>
</dbReference>
<dbReference type="InterPro" id="IPR006860">
    <property type="entry name" value="FecR"/>
</dbReference>
<dbReference type="Pfam" id="PF04773">
    <property type="entry name" value="FecR"/>
    <property type="match status" value="1"/>
</dbReference>
<evidence type="ECO:0000259" key="1">
    <source>
        <dbReference type="Pfam" id="PF04773"/>
    </source>
</evidence>
<feature type="domain" description="FecR N-terminal" evidence="2">
    <location>
        <begin position="9"/>
        <end position="50"/>
    </location>
</feature>
<dbReference type="InterPro" id="IPR032623">
    <property type="entry name" value="FecR_N"/>
</dbReference>
<evidence type="ECO:0000259" key="2">
    <source>
        <dbReference type="Pfam" id="PF16220"/>
    </source>
</evidence>
<dbReference type="Gene3D" id="2.60.120.1440">
    <property type="match status" value="1"/>
</dbReference>
<feature type="domain" description="FecR protein" evidence="1">
    <location>
        <begin position="109"/>
        <end position="200"/>
    </location>
</feature>
<dbReference type="PIRSF" id="PIRSF018266">
    <property type="entry name" value="FecR"/>
    <property type="match status" value="1"/>
</dbReference>
<organism evidence="3 4">
    <name type="scientific">Stutzerimonas stutzeri</name>
    <name type="common">Pseudomonas stutzeri</name>
    <dbReference type="NCBI Taxonomy" id="316"/>
    <lineage>
        <taxon>Bacteria</taxon>
        <taxon>Pseudomonadati</taxon>
        <taxon>Pseudomonadota</taxon>
        <taxon>Gammaproteobacteria</taxon>
        <taxon>Pseudomonadales</taxon>
        <taxon>Pseudomonadaceae</taxon>
        <taxon>Stutzerimonas</taxon>
    </lineage>
</organism>
<dbReference type="Proteomes" id="UP000236023">
    <property type="component" value="Unassembled WGS sequence"/>
</dbReference>
<comment type="caution">
    <text evidence="3">The sequence shown here is derived from an EMBL/GenBank/DDBJ whole genome shotgun (WGS) entry which is preliminary data.</text>
</comment>
<dbReference type="GO" id="GO:0016989">
    <property type="term" value="F:sigma factor antagonist activity"/>
    <property type="evidence" value="ECO:0007669"/>
    <property type="project" value="TreeGrafter"/>
</dbReference>
<reference evidence="3 4" key="1">
    <citation type="submission" date="2018-01" db="EMBL/GenBank/DDBJ databases">
        <title>Denitrification phenotypes of diverse strains of Pseudomonas stutzeri.</title>
        <authorList>
            <person name="Milligan D.A."/>
            <person name="Bergaust L."/>
            <person name="Bakken L.R."/>
            <person name="Frostegard A."/>
        </authorList>
    </citation>
    <scope>NUCLEOTIDE SEQUENCE [LARGE SCALE GENOMIC DNA]</scope>
    <source>
        <strain evidence="3 4">24a75</strain>
    </source>
</reference>
<protein>
    <submittedName>
        <fullName evidence="3">DUF4880 domain-containing protein</fullName>
    </submittedName>
</protein>
<name>A0A2N8TAA2_STUST</name>
<gene>
    <name evidence="3" type="ORF">CXK94_03435</name>
</gene>
<sequence>MSIDYRVLQEAAHWFAVLQSGTVSAAERQAWSEWVGQPEHARAWARVERISGQLLPLAADPVGRIAGGLLQQRSSRRQALKLLGVLCGGAGLTLATGAAPWREWTADQRTAVGEVRDLRLADGSQLWLNTDSAVDIAFDRQARRLSLYRGELLVDAPGGRSAPPLLLRSREGQLRSDQAARFSLRQDDGRTLLSVYTGVVDIQLAGLGITSVAAGQQAGFSLSRIDALQPVRAERQAWSTGVLLADNQRLGDFLAELSRYRHGYLGCDPRIADLRVVGAFPLGDTERVLEALAATLPVRIQRRMAWWVSLEPAA</sequence>
<dbReference type="AlphaFoldDB" id="A0A2N8TAA2"/>
<evidence type="ECO:0000313" key="3">
    <source>
        <dbReference type="EMBL" id="PNG11649.1"/>
    </source>
</evidence>
<evidence type="ECO:0000313" key="4">
    <source>
        <dbReference type="Proteomes" id="UP000236023"/>
    </source>
</evidence>
<dbReference type="PANTHER" id="PTHR30273">
    <property type="entry name" value="PERIPLASMIC SIGNAL SENSOR AND SIGMA FACTOR ACTIVATOR FECR-RELATED"/>
    <property type="match status" value="1"/>
</dbReference>
<dbReference type="InterPro" id="IPR012373">
    <property type="entry name" value="Ferrdict_sens_TM"/>
</dbReference>
<proteinExistence type="predicted"/>
<dbReference type="EMBL" id="POUT01000001">
    <property type="protein sequence ID" value="PNG11649.1"/>
    <property type="molecule type" value="Genomic_DNA"/>
</dbReference>